<dbReference type="Pfam" id="PF00534">
    <property type="entry name" value="Glycos_transf_1"/>
    <property type="match status" value="1"/>
</dbReference>
<protein>
    <submittedName>
        <fullName evidence="2">Glycosytransferase</fullName>
    </submittedName>
</protein>
<dbReference type="InterPro" id="IPR001296">
    <property type="entry name" value="Glyco_trans_1"/>
</dbReference>
<gene>
    <name evidence="2" type="ORF">UT12_C0007G0016</name>
</gene>
<evidence type="ECO:0000313" key="3">
    <source>
        <dbReference type="Proteomes" id="UP000034893"/>
    </source>
</evidence>
<feature type="domain" description="Glycosyl transferase family 1" evidence="1">
    <location>
        <begin position="216"/>
        <end position="378"/>
    </location>
</feature>
<keyword evidence="2" id="KW-0808">Transferase</keyword>
<sequence>MRILLVSKWIDGGVKGSFHHSGVWRDTFELACAFSTLGHQVAIVSPKPIQTHQKRFNIEFGKVLRKENVKHYMANSSAASGKYEGSLMFRLDLTALRAIRDFKPDIIQFIQFTHTLINFFTNVPIFFWGVILPKKYKNFEKDTNERLKELSPLKFSPSVFFENLFYWFLLKFLRQENFYNCQEGRLISKHQKGLDFLKKKKLKNLSYIHKGVHFEKFSKIKTSQTQTVLFMGQLSWRKGIFDLIDVFLQVVAKFPKARLIIAGSGSPRIIYALKKKAKNLKKQVKFTGAVSYQNKRQIFLKAGIFCLPSYADASPGVLMEAMASGLPIITTYESDPLMKDGQEGLLIKAGDTKALSAAIDRLLSDRTSARQLGQVAKEKASRYSWENQAKKFLRLYHEVI</sequence>
<dbReference type="PANTHER" id="PTHR45947:SF3">
    <property type="entry name" value="SULFOQUINOVOSYL TRANSFERASE SQD2"/>
    <property type="match status" value="1"/>
</dbReference>
<dbReference type="Gene3D" id="3.40.50.2000">
    <property type="entry name" value="Glycogen Phosphorylase B"/>
    <property type="match status" value="2"/>
</dbReference>
<proteinExistence type="predicted"/>
<dbReference type="CDD" id="cd03801">
    <property type="entry name" value="GT4_PimA-like"/>
    <property type="match status" value="1"/>
</dbReference>
<dbReference type="InterPro" id="IPR050194">
    <property type="entry name" value="Glycosyltransferase_grp1"/>
</dbReference>
<dbReference type="PANTHER" id="PTHR45947">
    <property type="entry name" value="SULFOQUINOVOSYL TRANSFERASE SQD2"/>
    <property type="match status" value="1"/>
</dbReference>
<dbReference type="Proteomes" id="UP000034893">
    <property type="component" value="Unassembled WGS sequence"/>
</dbReference>
<dbReference type="SUPFAM" id="SSF53756">
    <property type="entry name" value="UDP-Glycosyltransferase/glycogen phosphorylase"/>
    <property type="match status" value="1"/>
</dbReference>
<organism evidence="2 3">
    <name type="scientific">Candidatus Curtissbacteria bacterium GW2011_GWC2_38_9</name>
    <dbReference type="NCBI Taxonomy" id="1618414"/>
    <lineage>
        <taxon>Bacteria</taxon>
        <taxon>Candidatus Curtissiibacteriota</taxon>
    </lineage>
</organism>
<accession>A0A0G0NVD0</accession>
<dbReference type="EMBL" id="LBVP01000007">
    <property type="protein sequence ID" value="KKQ89819.1"/>
    <property type="molecule type" value="Genomic_DNA"/>
</dbReference>
<dbReference type="GO" id="GO:0016757">
    <property type="term" value="F:glycosyltransferase activity"/>
    <property type="evidence" value="ECO:0007669"/>
    <property type="project" value="InterPro"/>
</dbReference>
<name>A0A0G0NVD0_9BACT</name>
<reference evidence="2 3" key="1">
    <citation type="journal article" date="2015" name="Nature">
        <title>rRNA introns, odd ribosomes, and small enigmatic genomes across a large radiation of phyla.</title>
        <authorList>
            <person name="Brown C.T."/>
            <person name="Hug L.A."/>
            <person name="Thomas B.C."/>
            <person name="Sharon I."/>
            <person name="Castelle C.J."/>
            <person name="Singh A."/>
            <person name="Wilkins M.J."/>
            <person name="Williams K.H."/>
            <person name="Banfield J.F."/>
        </authorList>
    </citation>
    <scope>NUCLEOTIDE SEQUENCE [LARGE SCALE GENOMIC DNA]</scope>
</reference>
<dbReference type="AlphaFoldDB" id="A0A0G0NVD0"/>
<comment type="caution">
    <text evidence="2">The sequence shown here is derived from an EMBL/GenBank/DDBJ whole genome shotgun (WGS) entry which is preliminary data.</text>
</comment>
<evidence type="ECO:0000259" key="1">
    <source>
        <dbReference type="Pfam" id="PF00534"/>
    </source>
</evidence>
<evidence type="ECO:0000313" key="2">
    <source>
        <dbReference type="EMBL" id="KKQ89819.1"/>
    </source>
</evidence>